<organism evidence="6 7">
    <name type="scientific">Synoicihabitans lomoniglobus</name>
    <dbReference type="NCBI Taxonomy" id="2909285"/>
    <lineage>
        <taxon>Bacteria</taxon>
        <taxon>Pseudomonadati</taxon>
        <taxon>Verrucomicrobiota</taxon>
        <taxon>Opitutia</taxon>
        <taxon>Opitutales</taxon>
        <taxon>Opitutaceae</taxon>
        <taxon>Synoicihabitans</taxon>
    </lineage>
</organism>
<dbReference type="RefSeq" id="WP_330932051.1">
    <property type="nucleotide sequence ID" value="NZ_CP119075.1"/>
</dbReference>
<gene>
    <name evidence="6" type="ORF">PXH66_14225</name>
</gene>
<keyword evidence="4" id="KW-0862">Zinc</keyword>
<keyword evidence="6" id="KW-0482">Metalloprotease</keyword>
<dbReference type="InterPro" id="IPR024079">
    <property type="entry name" value="MetalloPept_cat_dom_sf"/>
</dbReference>
<dbReference type="Pfam" id="PF00413">
    <property type="entry name" value="Peptidase_M10"/>
    <property type="match status" value="1"/>
</dbReference>
<dbReference type="EC" id="3.4.24.-" evidence="6"/>
<proteinExistence type="predicted"/>
<dbReference type="Gene3D" id="2.60.120.380">
    <property type="match status" value="2"/>
</dbReference>
<evidence type="ECO:0000259" key="5">
    <source>
        <dbReference type="Pfam" id="PF00413"/>
    </source>
</evidence>
<keyword evidence="1" id="KW-0645">Protease</keyword>
<evidence type="ECO:0000256" key="3">
    <source>
        <dbReference type="ARBA" id="ARBA00022801"/>
    </source>
</evidence>
<name>A0AAE9ZYF3_9BACT</name>
<evidence type="ECO:0000256" key="1">
    <source>
        <dbReference type="ARBA" id="ARBA00022670"/>
    </source>
</evidence>
<reference evidence="6" key="1">
    <citation type="submission" date="2023-03" db="EMBL/GenBank/DDBJ databases">
        <title>Lomoglobus Profundus gen. nov., sp. nov., a novel member of the phylum Verrucomicrobia, isolated from deep-marine sediment of South China Sea.</title>
        <authorList>
            <person name="Ahmad T."/>
            <person name="Ishaq S.E."/>
            <person name="Wang F."/>
        </authorList>
    </citation>
    <scope>NUCLEOTIDE SEQUENCE</scope>
    <source>
        <strain evidence="6">LMO-M01</strain>
    </source>
</reference>
<dbReference type="GO" id="GO:0004222">
    <property type="term" value="F:metalloendopeptidase activity"/>
    <property type="evidence" value="ECO:0007669"/>
    <property type="project" value="InterPro"/>
</dbReference>
<accession>A0AAE9ZYF3</accession>
<dbReference type="KEGG" id="slom:PXH66_14225"/>
<sequence>MELNLGVPSAPLRDGKTSFDAVAADVIALWNAEIDRTTMVAVSRSLAPVGDENGYNNVFFDSNTYGEDMGDALAITITYIDTGQFRHESDIVVNSSYTWDSYRGPLEDDTDDLHRVLLHEFGHFLGLGHPDENFQSVDAIMNSVVGDLDALQLDDTYGIAFNYNVGGSYGGVGDNDDHGGTFATATVISRNDTVSARLGSWDHDYFAVQLTTSGSLTIRSTGDIDTYGYLYGAAGELHAINDQGGDGDNFLMIGGMLTPGTYYVLVEGYSGSTLGEYTLQVSFDSDPAAGDTVGNTFASAASLGLDAETSAAIDYNFDIDYYQVVLTQAGYLHVSSTGDLDTLGGILDGDENVIAFDDESGEGSNFSFRSRLLMPGTYYIEVTGFLGTHVGSYGLTTRFEPVEGELSTAARLMNLSVRTGASGAFGPLIVGFVTEGSSKLLLVRGVGPTLAGFGVTDYMGDPRLTMYDSAQAEVDANDDWIEADDALELALLADEVGAFDLTAYLDSAIQATPSPGAYTIHVEDYDDEAGQALVEVYDADGLNVSGRLLNLSTRTQVGLEGSILTAGFVVAGEGTIRLLIRGVGPQLATFGVTDALADVRIDLFNATPSIIGSNDDWGDAQGDIAAASATVGAFALDAGSADAALLVELSAGSYTVQMKGVGDASGQGLIEVYEIPSQADLLNGNRGGNRTR</sequence>
<dbReference type="GO" id="GO:0008270">
    <property type="term" value="F:zinc ion binding"/>
    <property type="evidence" value="ECO:0007669"/>
    <property type="project" value="InterPro"/>
</dbReference>
<protein>
    <submittedName>
        <fullName evidence="6">Matrixin family metalloprotease</fullName>
        <ecNumber evidence="6">3.4.24.-</ecNumber>
    </submittedName>
</protein>
<dbReference type="Proteomes" id="UP001218638">
    <property type="component" value="Chromosome"/>
</dbReference>
<dbReference type="Gene3D" id="3.40.390.10">
    <property type="entry name" value="Collagenase (Catalytic Domain)"/>
    <property type="match status" value="1"/>
</dbReference>
<feature type="domain" description="Peptidase M10 metallopeptidase" evidence="5">
    <location>
        <begin position="87"/>
        <end position="163"/>
    </location>
</feature>
<evidence type="ECO:0000313" key="6">
    <source>
        <dbReference type="EMBL" id="WED63493.1"/>
    </source>
</evidence>
<dbReference type="InterPro" id="IPR001818">
    <property type="entry name" value="Pept_M10_metallopeptidase"/>
</dbReference>
<evidence type="ECO:0000256" key="2">
    <source>
        <dbReference type="ARBA" id="ARBA00022723"/>
    </source>
</evidence>
<keyword evidence="7" id="KW-1185">Reference proteome</keyword>
<dbReference type="GO" id="GO:0031012">
    <property type="term" value="C:extracellular matrix"/>
    <property type="evidence" value="ECO:0007669"/>
    <property type="project" value="InterPro"/>
</dbReference>
<keyword evidence="3 6" id="KW-0378">Hydrolase</keyword>
<dbReference type="SUPFAM" id="SSF89260">
    <property type="entry name" value="Collagen-binding domain"/>
    <property type="match status" value="1"/>
</dbReference>
<evidence type="ECO:0000256" key="4">
    <source>
        <dbReference type="ARBA" id="ARBA00022833"/>
    </source>
</evidence>
<keyword evidence="2" id="KW-0479">Metal-binding</keyword>
<dbReference type="EMBL" id="CP119075">
    <property type="protein sequence ID" value="WED63493.1"/>
    <property type="molecule type" value="Genomic_DNA"/>
</dbReference>
<dbReference type="AlphaFoldDB" id="A0AAE9ZYF3"/>
<dbReference type="SUPFAM" id="SSF55486">
    <property type="entry name" value="Metalloproteases ('zincins'), catalytic domain"/>
    <property type="match status" value="1"/>
</dbReference>
<dbReference type="GO" id="GO:0006508">
    <property type="term" value="P:proteolysis"/>
    <property type="evidence" value="ECO:0007669"/>
    <property type="project" value="UniProtKB-KW"/>
</dbReference>
<evidence type="ECO:0000313" key="7">
    <source>
        <dbReference type="Proteomes" id="UP001218638"/>
    </source>
</evidence>